<evidence type="ECO:0000313" key="2">
    <source>
        <dbReference type="EMBL" id="OPJ63288.1"/>
    </source>
</evidence>
<reference evidence="2 3" key="1">
    <citation type="submission" date="2017-03" db="EMBL/GenBank/DDBJ databases">
        <title>Genome sequence of Clostridium oryzae DSM 28571.</title>
        <authorList>
            <person name="Poehlein A."/>
            <person name="Daniel R."/>
        </authorList>
    </citation>
    <scope>NUCLEOTIDE SEQUENCE [LARGE SCALE GENOMIC DNA]</scope>
    <source>
        <strain evidence="2 3">DSM 28571</strain>
    </source>
</reference>
<organism evidence="2 3">
    <name type="scientific">Clostridium oryzae</name>
    <dbReference type="NCBI Taxonomy" id="1450648"/>
    <lineage>
        <taxon>Bacteria</taxon>
        <taxon>Bacillati</taxon>
        <taxon>Bacillota</taxon>
        <taxon>Clostridia</taxon>
        <taxon>Eubacteriales</taxon>
        <taxon>Clostridiaceae</taxon>
        <taxon>Clostridium</taxon>
    </lineage>
</organism>
<evidence type="ECO:0000259" key="1">
    <source>
        <dbReference type="Pfam" id="PF13472"/>
    </source>
</evidence>
<comment type="caution">
    <text evidence="2">The sequence shown here is derived from an EMBL/GenBank/DDBJ whole genome shotgun (WGS) entry which is preliminary data.</text>
</comment>
<dbReference type="RefSeq" id="WP_079422784.1">
    <property type="nucleotide sequence ID" value="NZ_MZGV01000010.1"/>
</dbReference>
<dbReference type="STRING" id="1450648.CLORY_13710"/>
<dbReference type="Gene3D" id="3.40.50.1110">
    <property type="entry name" value="SGNH hydrolase"/>
    <property type="match status" value="1"/>
</dbReference>
<sequence length="332" mass="37939">MEDFNVVFLGGSITEGTGCSTYDKSYVYKVGEYIKKIYADRNVNIINSGISGTGSVFGLFRLDRDVIRYNPDLVFIEYSVNDRIYEKDIVLSTMEGIMELFSRLRKVPAVIILIAPTGEADACSETHKRAARYYGIPYIDIQKYVYDNIKLDKYTWGDIAIDNLHPNNRGHYIYSKCIIEALKNDKSLLNKKPGINSKDTNRCKFIHPSMISYREAVFHGHWREENIDMPKKIELAAVSDTVNDCLEFNFRGTYIGITTIYSRNAGTLYIAVDDDEYEMDLYKDEDGYFDTAIDIMNLKNTDHRLILGVSERRNQLSSGNRVVVGSFLVDEG</sequence>
<dbReference type="Pfam" id="PF13472">
    <property type="entry name" value="Lipase_GDSL_2"/>
    <property type="match status" value="1"/>
</dbReference>
<keyword evidence="2" id="KW-0378">Hydrolase</keyword>
<dbReference type="GO" id="GO:0016787">
    <property type="term" value="F:hydrolase activity"/>
    <property type="evidence" value="ECO:0007669"/>
    <property type="project" value="UniProtKB-KW"/>
</dbReference>
<name>A0A1V4ITD3_9CLOT</name>
<feature type="domain" description="SGNH hydrolase-type esterase" evidence="1">
    <location>
        <begin position="8"/>
        <end position="171"/>
    </location>
</feature>
<dbReference type="PANTHER" id="PTHR34407:SF1">
    <property type="entry name" value="SGNH HYDROLASE-TYPE ESTERASE DOMAIN-CONTAINING PROTEIN"/>
    <property type="match status" value="1"/>
</dbReference>
<dbReference type="InterPro" id="IPR013830">
    <property type="entry name" value="SGNH_hydro"/>
</dbReference>
<dbReference type="PANTHER" id="PTHR34407">
    <property type="entry name" value="EXPRESSED PROTEIN"/>
    <property type="match status" value="1"/>
</dbReference>
<dbReference type="InterPro" id="IPR036514">
    <property type="entry name" value="SGNH_hydro_sf"/>
</dbReference>
<evidence type="ECO:0000313" key="3">
    <source>
        <dbReference type="Proteomes" id="UP000190080"/>
    </source>
</evidence>
<dbReference type="SUPFAM" id="SSF52266">
    <property type="entry name" value="SGNH hydrolase"/>
    <property type="match status" value="1"/>
</dbReference>
<dbReference type="Proteomes" id="UP000190080">
    <property type="component" value="Unassembled WGS sequence"/>
</dbReference>
<protein>
    <submittedName>
        <fullName evidence="2">GDSL-like lipase/acylhydrolase</fullName>
    </submittedName>
</protein>
<keyword evidence="3" id="KW-1185">Reference proteome</keyword>
<dbReference type="Gene3D" id="2.60.120.260">
    <property type="entry name" value="Galactose-binding domain-like"/>
    <property type="match status" value="1"/>
</dbReference>
<dbReference type="EMBL" id="MZGV01000010">
    <property type="protein sequence ID" value="OPJ63288.1"/>
    <property type="molecule type" value="Genomic_DNA"/>
</dbReference>
<accession>A0A1V4ITD3</accession>
<dbReference type="AlphaFoldDB" id="A0A1V4ITD3"/>
<dbReference type="OrthoDB" id="8233337at2"/>
<proteinExistence type="predicted"/>
<gene>
    <name evidence="2" type="ORF">CLORY_13710</name>
</gene>